<dbReference type="EMBL" id="FNIE01000011">
    <property type="protein sequence ID" value="SDO64538.1"/>
    <property type="molecule type" value="Genomic_DNA"/>
</dbReference>
<evidence type="ECO:0000313" key="5">
    <source>
        <dbReference type="Proteomes" id="UP000199341"/>
    </source>
</evidence>
<evidence type="ECO:0000256" key="1">
    <source>
        <dbReference type="SAM" id="MobiDB-lite"/>
    </source>
</evidence>
<feature type="transmembrane region" description="Helical" evidence="2">
    <location>
        <begin position="74"/>
        <end position="97"/>
    </location>
</feature>
<keyword evidence="2" id="KW-1133">Transmembrane helix</keyword>
<keyword evidence="5" id="KW-1185">Reference proteome</keyword>
<keyword evidence="2" id="KW-0812">Transmembrane</keyword>
<feature type="region of interest" description="Disordered" evidence="1">
    <location>
        <begin position="1"/>
        <end position="21"/>
    </location>
</feature>
<reference evidence="4 5" key="1">
    <citation type="submission" date="2016-10" db="EMBL/GenBank/DDBJ databases">
        <authorList>
            <person name="de Groot N.N."/>
        </authorList>
    </citation>
    <scope>NUCLEOTIDE SEQUENCE [LARGE SCALE GENOMIC DNA]</scope>
    <source>
        <strain evidence="4 5">CGMCC 4.2022</strain>
    </source>
</reference>
<organism evidence="4 5">
    <name type="scientific">Actinacidiphila guanduensis</name>
    <dbReference type="NCBI Taxonomy" id="310781"/>
    <lineage>
        <taxon>Bacteria</taxon>
        <taxon>Bacillati</taxon>
        <taxon>Actinomycetota</taxon>
        <taxon>Actinomycetes</taxon>
        <taxon>Kitasatosporales</taxon>
        <taxon>Streptomycetaceae</taxon>
        <taxon>Actinacidiphila</taxon>
    </lineage>
</organism>
<dbReference type="OrthoDB" id="4463773at2"/>
<name>A0A1H0L8J3_9ACTN</name>
<feature type="region of interest" description="Disordered" evidence="1">
    <location>
        <begin position="98"/>
        <end position="151"/>
    </location>
</feature>
<sequence length="326" mass="32905">MTTTTPPGWYPEPGQTGNGPAMERWWDGNAWTEYTRTAPVPMAGQQPPLAPPPYAPYPAGDVISGGAPKRRTGVIVLSIVAALVVIGGVIAAVLVAGGGSSDNSADKTPAPPSATGRPHEQQQPPSDPQGPGPDQQQSPPATKGPGQAAVDSLDGISLPVLDGWTGSDSGAQSAANVVTGQYPCPGDANSSCVRGGVFAQPAQTLDLTSTTAEAAAKEDIAGNAKASYGSDIYGRTTSHQQVASGPVTVAGQKGYQVRWKVATQSGTDGYVESLVFPSPVHKGLLVVVRFGFDIGGKAPSPSVIDQITKGIKADSSTPGSSGGTGV</sequence>
<dbReference type="Proteomes" id="UP000199341">
    <property type="component" value="Unassembled WGS sequence"/>
</dbReference>
<evidence type="ECO:0000259" key="3">
    <source>
        <dbReference type="Pfam" id="PF10708"/>
    </source>
</evidence>
<dbReference type="AlphaFoldDB" id="A0A1H0L8J3"/>
<proteinExistence type="predicted"/>
<protein>
    <recommendedName>
        <fullName evidence="3">DUF2510 domain-containing protein</fullName>
    </recommendedName>
</protein>
<evidence type="ECO:0000313" key="4">
    <source>
        <dbReference type="EMBL" id="SDO64538.1"/>
    </source>
</evidence>
<dbReference type="RefSeq" id="WP_093786633.1">
    <property type="nucleotide sequence ID" value="NZ_FNIE01000011.1"/>
</dbReference>
<keyword evidence="2" id="KW-0472">Membrane</keyword>
<gene>
    <name evidence="4" type="ORF">SAMN05216259_111120</name>
</gene>
<accession>A0A1H0L8J3</accession>
<dbReference type="STRING" id="310781.SAMN05216259_111120"/>
<dbReference type="Pfam" id="PF10708">
    <property type="entry name" value="DUF2510"/>
    <property type="match status" value="1"/>
</dbReference>
<feature type="domain" description="DUF2510" evidence="3">
    <location>
        <begin position="7"/>
        <end position="41"/>
    </location>
</feature>
<evidence type="ECO:0000256" key="2">
    <source>
        <dbReference type="SAM" id="Phobius"/>
    </source>
</evidence>
<dbReference type="InterPro" id="IPR018929">
    <property type="entry name" value="DUF2510"/>
</dbReference>